<proteinExistence type="predicted"/>
<feature type="compositionally biased region" description="Pro residues" evidence="1">
    <location>
        <begin position="106"/>
        <end position="129"/>
    </location>
</feature>
<dbReference type="Proteomes" id="UP000289738">
    <property type="component" value="Chromosome A10"/>
</dbReference>
<name>A0A445B8Q5_ARAHY</name>
<evidence type="ECO:0000256" key="1">
    <source>
        <dbReference type="SAM" id="MobiDB-lite"/>
    </source>
</evidence>
<organism evidence="2 3">
    <name type="scientific">Arachis hypogaea</name>
    <name type="common">Peanut</name>
    <dbReference type="NCBI Taxonomy" id="3818"/>
    <lineage>
        <taxon>Eukaryota</taxon>
        <taxon>Viridiplantae</taxon>
        <taxon>Streptophyta</taxon>
        <taxon>Embryophyta</taxon>
        <taxon>Tracheophyta</taxon>
        <taxon>Spermatophyta</taxon>
        <taxon>Magnoliopsida</taxon>
        <taxon>eudicotyledons</taxon>
        <taxon>Gunneridae</taxon>
        <taxon>Pentapetalae</taxon>
        <taxon>rosids</taxon>
        <taxon>fabids</taxon>
        <taxon>Fabales</taxon>
        <taxon>Fabaceae</taxon>
        <taxon>Papilionoideae</taxon>
        <taxon>50 kb inversion clade</taxon>
        <taxon>dalbergioids sensu lato</taxon>
        <taxon>Dalbergieae</taxon>
        <taxon>Pterocarpus clade</taxon>
        <taxon>Arachis</taxon>
    </lineage>
</organism>
<reference evidence="2 3" key="1">
    <citation type="submission" date="2019-01" db="EMBL/GenBank/DDBJ databases">
        <title>Sequencing of cultivated peanut Arachis hypogaea provides insights into genome evolution and oil improvement.</title>
        <authorList>
            <person name="Chen X."/>
        </authorList>
    </citation>
    <scope>NUCLEOTIDE SEQUENCE [LARGE SCALE GENOMIC DNA]</scope>
    <source>
        <strain evidence="3">cv. Fuhuasheng</strain>
        <tissue evidence="2">Leaves</tissue>
    </source>
</reference>
<comment type="caution">
    <text evidence="2">The sequence shown here is derived from an EMBL/GenBank/DDBJ whole genome shotgun (WGS) entry which is preliminary data.</text>
</comment>
<gene>
    <name evidence="2" type="ORF">Ahy_A10g050177</name>
</gene>
<dbReference type="AlphaFoldDB" id="A0A445B8Q5"/>
<accession>A0A445B8Q5</accession>
<dbReference type="EMBL" id="SDMP01000010">
    <property type="protein sequence ID" value="RYR35065.1"/>
    <property type="molecule type" value="Genomic_DNA"/>
</dbReference>
<protein>
    <submittedName>
        <fullName evidence="2">Uncharacterized protein</fullName>
    </submittedName>
</protein>
<feature type="compositionally biased region" description="Basic residues" evidence="1">
    <location>
        <begin position="37"/>
        <end position="46"/>
    </location>
</feature>
<sequence length="180" mass="19526">MVVDLGKGICTCGLWQLSGAPKKKIRKGVDEGPVGGKKQKNTKMKRVYKEGSRHHCGMSQPMVSENKNEESHQVNQSQARPPKLPQKRRQPPPAATASIPPAATSAPPPSVSNAPPPATVPISNTPPPTSARINPMVGVSAATASRLRNTMHFVPTSGFKPPRKFNKRTFCYFSIKIFCF</sequence>
<feature type="compositionally biased region" description="Low complexity" evidence="1">
    <location>
        <begin position="95"/>
        <end position="105"/>
    </location>
</feature>
<feature type="region of interest" description="Disordered" evidence="1">
    <location>
        <begin position="22"/>
        <end position="133"/>
    </location>
</feature>
<keyword evidence="3" id="KW-1185">Reference proteome</keyword>
<evidence type="ECO:0000313" key="2">
    <source>
        <dbReference type="EMBL" id="RYR35065.1"/>
    </source>
</evidence>
<evidence type="ECO:0000313" key="3">
    <source>
        <dbReference type="Proteomes" id="UP000289738"/>
    </source>
</evidence>